<keyword evidence="2" id="KW-0813">Transport</keyword>
<feature type="transmembrane region" description="Helical" evidence="6">
    <location>
        <begin position="282"/>
        <end position="300"/>
    </location>
</feature>
<dbReference type="InterPro" id="IPR036259">
    <property type="entry name" value="MFS_trans_sf"/>
</dbReference>
<feature type="transmembrane region" description="Helical" evidence="6">
    <location>
        <begin position="216"/>
        <end position="234"/>
    </location>
</feature>
<dbReference type="PROSITE" id="PS50850">
    <property type="entry name" value="MFS"/>
    <property type="match status" value="1"/>
</dbReference>
<feature type="transmembrane region" description="Helical" evidence="6">
    <location>
        <begin position="103"/>
        <end position="129"/>
    </location>
</feature>
<dbReference type="InterPro" id="IPR010645">
    <property type="entry name" value="MFS_4"/>
</dbReference>
<feature type="transmembrane region" description="Helical" evidence="6">
    <location>
        <begin position="336"/>
        <end position="355"/>
    </location>
</feature>
<keyword evidence="5 6" id="KW-0472">Membrane</keyword>
<sequence>MEDRVNAKMFWAYMLVGLLLVLISLGFGRLSYGVVMPFMQEGLRLSYAQAGFLGTITSLGYLATVLLAGWLAARWGNKQTVVLGCSLLVLSMFGLSSSNGYGVAMVAMFGAGVGSGMVFTPALSLMVGWFPERRGLAAGFLMSGTGLAMVLSGLIVPAVSTGVADGWRWVWRGFAAAALLVFLLAVWLLRNPPSAASAAARSGGLSISEQVYRNPGVLRVAGMYFSFGIAYLVPSTFQMSYMLAQQIASTTAGMLTAMGGVLSLASSPVWGWVSDRIGRQRTLVAAFATVMVALLIPVLYPKLLGFFLSQLLSGSTIAAIPALIQASASEQVPPVLVPVALGYVTIFFSVGQLVGPGLGGWFIDHVMGFPSAYLFTILMLSLGLALAYGMRAPARAHEETRPLASRTDELHR</sequence>
<evidence type="ECO:0000256" key="3">
    <source>
        <dbReference type="ARBA" id="ARBA00022692"/>
    </source>
</evidence>
<dbReference type="PANTHER" id="PTHR23537">
    <property type="match status" value="1"/>
</dbReference>
<dbReference type="AlphaFoldDB" id="A0A1Y3PSQ7"/>
<dbReference type="InterPro" id="IPR020846">
    <property type="entry name" value="MFS_dom"/>
</dbReference>
<dbReference type="Proteomes" id="UP000196475">
    <property type="component" value="Unassembled WGS sequence"/>
</dbReference>
<keyword evidence="3 6" id="KW-0812">Transmembrane</keyword>
<feature type="transmembrane region" description="Helical" evidence="6">
    <location>
        <begin position="12"/>
        <end position="32"/>
    </location>
</feature>
<evidence type="ECO:0000259" key="7">
    <source>
        <dbReference type="PROSITE" id="PS50850"/>
    </source>
</evidence>
<reference evidence="9" key="1">
    <citation type="submission" date="2016-06" db="EMBL/GenBank/DDBJ databases">
        <authorList>
            <person name="Nascimento L."/>
            <person name="Pereira R.V."/>
            <person name="Martins L.F."/>
            <person name="Quaggio R.B."/>
            <person name="Silva A.M."/>
            <person name="Setubal J.C."/>
        </authorList>
    </citation>
    <scope>NUCLEOTIDE SEQUENCE [LARGE SCALE GENOMIC DNA]</scope>
</reference>
<protein>
    <recommendedName>
        <fullName evidence="7">Major facilitator superfamily (MFS) profile domain-containing protein</fullName>
    </recommendedName>
</protein>
<dbReference type="PANTHER" id="PTHR23537:SF1">
    <property type="entry name" value="SUGAR TRANSPORTER"/>
    <property type="match status" value="1"/>
</dbReference>
<feature type="domain" description="Major facilitator superfamily (MFS) profile" evidence="7">
    <location>
        <begin position="12"/>
        <end position="395"/>
    </location>
</feature>
<dbReference type="Gene3D" id="1.20.1250.20">
    <property type="entry name" value="MFS general substrate transporter like domains"/>
    <property type="match status" value="2"/>
</dbReference>
<gene>
    <name evidence="8" type="ORF">BAA01_16140</name>
</gene>
<dbReference type="Pfam" id="PF06779">
    <property type="entry name" value="MFS_4"/>
    <property type="match status" value="1"/>
</dbReference>
<feature type="transmembrane region" description="Helical" evidence="6">
    <location>
        <begin position="367"/>
        <end position="388"/>
    </location>
</feature>
<feature type="transmembrane region" description="Helical" evidence="6">
    <location>
        <begin position="306"/>
        <end position="324"/>
    </location>
</feature>
<proteinExistence type="predicted"/>
<evidence type="ECO:0000313" key="9">
    <source>
        <dbReference type="Proteomes" id="UP000196475"/>
    </source>
</evidence>
<evidence type="ECO:0000256" key="1">
    <source>
        <dbReference type="ARBA" id="ARBA00004651"/>
    </source>
</evidence>
<evidence type="ECO:0000256" key="6">
    <source>
        <dbReference type="SAM" id="Phobius"/>
    </source>
</evidence>
<feature type="transmembrane region" description="Helical" evidence="6">
    <location>
        <begin position="169"/>
        <end position="189"/>
    </location>
</feature>
<dbReference type="GO" id="GO:0005886">
    <property type="term" value="C:plasma membrane"/>
    <property type="evidence" value="ECO:0007669"/>
    <property type="project" value="UniProtKB-SubCell"/>
</dbReference>
<evidence type="ECO:0000313" key="8">
    <source>
        <dbReference type="EMBL" id="OUM90372.1"/>
    </source>
</evidence>
<organism evidence="8 9">
    <name type="scientific">Bacillus thermozeamaize</name>
    <dbReference type="NCBI Taxonomy" id="230954"/>
    <lineage>
        <taxon>Bacteria</taxon>
        <taxon>Bacillati</taxon>
        <taxon>Bacillota</taxon>
        <taxon>Bacilli</taxon>
        <taxon>Bacillales</taxon>
        <taxon>Bacillaceae</taxon>
        <taxon>Bacillus</taxon>
    </lineage>
</organism>
<evidence type="ECO:0000256" key="4">
    <source>
        <dbReference type="ARBA" id="ARBA00022989"/>
    </source>
</evidence>
<comment type="subcellular location">
    <subcellularLocation>
        <location evidence="1">Cell membrane</location>
        <topology evidence="1">Multi-pass membrane protein</topology>
    </subcellularLocation>
</comment>
<dbReference type="SUPFAM" id="SSF103473">
    <property type="entry name" value="MFS general substrate transporter"/>
    <property type="match status" value="1"/>
</dbReference>
<dbReference type="EMBL" id="LZRT01000019">
    <property type="protein sequence ID" value="OUM90372.1"/>
    <property type="molecule type" value="Genomic_DNA"/>
</dbReference>
<feature type="transmembrane region" description="Helical" evidence="6">
    <location>
        <begin position="80"/>
        <end position="97"/>
    </location>
</feature>
<accession>A0A1Y3PSQ7</accession>
<feature type="transmembrane region" description="Helical" evidence="6">
    <location>
        <begin position="136"/>
        <end position="157"/>
    </location>
</feature>
<comment type="caution">
    <text evidence="8">The sequence shown here is derived from an EMBL/GenBank/DDBJ whole genome shotgun (WGS) entry which is preliminary data.</text>
</comment>
<feature type="transmembrane region" description="Helical" evidence="6">
    <location>
        <begin position="52"/>
        <end position="73"/>
    </location>
</feature>
<evidence type="ECO:0000256" key="2">
    <source>
        <dbReference type="ARBA" id="ARBA00022448"/>
    </source>
</evidence>
<keyword evidence="4 6" id="KW-1133">Transmembrane helix</keyword>
<name>A0A1Y3PSQ7_9BACI</name>
<evidence type="ECO:0000256" key="5">
    <source>
        <dbReference type="ARBA" id="ARBA00023136"/>
    </source>
</evidence>
<dbReference type="GO" id="GO:0022857">
    <property type="term" value="F:transmembrane transporter activity"/>
    <property type="evidence" value="ECO:0007669"/>
    <property type="project" value="InterPro"/>
</dbReference>
<feature type="transmembrane region" description="Helical" evidence="6">
    <location>
        <begin position="246"/>
        <end position="270"/>
    </location>
</feature>